<reference evidence="1" key="1">
    <citation type="submission" date="2021-08" db="EMBL/GenBank/DDBJ databases">
        <title>Prevotella lacticifex sp. nov., isolated from rumen of cow.</title>
        <authorList>
            <person name="Shinkai T."/>
            <person name="Ikeyama N."/>
            <person name="Kumagai M."/>
            <person name="Ohmori H."/>
            <person name="Sakamoto M."/>
            <person name="Ohkuma M."/>
            <person name="Mitsumori M."/>
        </authorList>
    </citation>
    <scope>NUCLEOTIDE SEQUENCE</scope>
    <source>
        <strain evidence="1">DSM 11371</strain>
    </source>
</reference>
<name>A0AA37I3G0_SEGBR</name>
<evidence type="ECO:0000313" key="2">
    <source>
        <dbReference type="Proteomes" id="UP000887043"/>
    </source>
</evidence>
<gene>
    <name evidence="1" type="ORF">PRRU23_20860</name>
</gene>
<evidence type="ECO:0000313" key="1">
    <source>
        <dbReference type="EMBL" id="GJG28386.1"/>
    </source>
</evidence>
<sequence>MTCKSVHNIIFLPDEIDETELTVKPLEAEIEIVAKTATNTERNFFIHKYANIDLPENWLQRYNKN</sequence>
<dbReference type="Proteomes" id="UP000887043">
    <property type="component" value="Unassembled WGS sequence"/>
</dbReference>
<comment type="caution">
    <text evidence="1">The sequence shown here is derived from an EMBL/GenBank/DDBJ whole genome shotgun (WGS) entry which is preliminary data.</text>
</comment>
<organism evidence="1 2">
    <name type="scientific">Segatella bryantii</name>
    <name type="common">Prevotella bryantii</name>
    <dbReference type="NCBI Taxonomy" id="77095"/>
    <lineage>
        <taxon>Bacteria</taxon>
        <taxon>Pseudomonadati</taxon>
        <taxon>Bacteroidota</taxon>
        <taxon>Bacteroidia</taxon>
        <taxon>Bacteroidales</taxon>
        <taxon>Prevotellaceae</taxon>
        <taxon>Segatella</taxon>
    </lineage>
</organism>
<dbReference type="AlphaFoldDB" id="A0AA37I3G0"/>
<dbReference type="EMBL" id="BPTR01000001">
    <property type="protein sequence ID" value="GJG28386.1"/>
    <property type="molecule type" value="Genomic_DNA"/>
</dbReference>
<proteinExistence type="predicted"/>
<protein>
    <submittedName>
        <fullName evidence="1">Uncharacterized protein</fullName>
    </submittedName>
</protein>
<accession>A0AA37I3G0</accession>